<evidence type="ECO:0000256" key="3">
    <source>
        <dbReference type="ARBA" id="ARBA00022475"/>
    </source>
</evidence>
<evidence type="ECO:0000256" key="2">
    <source>
        <dbReference type="ARBA" id="ARBA00007977"/>
    </source>
</evidence>
<dbReference type="PANTHER" id="PTHR30106:SF2">
    <property type="entry name" value="UPF0324 INNER MEMBRANE PROTEIN YEIH"/>
    <property type="match status" value="1"/>
</dbReference>
<evidence type="ECO:0008006" key="10">
    <source>
        <dbReference type="Google" id="ProtNLM"/>
    </source>
</evidence>
<evidence type="ECO:0000256" key="6">
    <source>
        <dbReference type="ARBA" id="ARBA00023136"/>
    </source>
</evidence>
<evidence type="ECO:0000256" key="1">
    <source>
        <dbReference type="ARBA" id="ARBA00004651"/>
    </source>
</evidence>
<feature type="transmembrane region" description="Helical" evidence="7">
    <location>
        <begin position="221"/>
        <end position="239"/>
    </location>
</feature>
<feature type="transmembrane region" description="Helical" evidence="7">
    <location>
        <begin position="90"/>
        <end position="112"/>
    </location>
</feature>
<feature type="transmembrane region" description="Helical" evidence="7">
    <location>
        <begin position="188"/>
        <end position="209"/>
    </location>
</feature>
<reference evidence="8 9" key="1">
    <citation type="submission" date="2017-06" db="EMBL/GenBank/DDBJ databases">
        <title>Azoarcus.</title>
        <authorList>
            <person name="Woo J.-H."/>
            <person name="Kim H.-S."/>
        </authorList>
    </citation>
    <scope>NUCLEOTIDE SEQUENCE [LARGE SCALE GENOMIC DNA]</scope>
    <source>
        <strain evidence="8 9">TSPY31</strain>
    </source>
</reference>
<name>A0A2U8GWE3_9RHOO</name>
<dbReference type="Pfam" id="PF03601">
    <property type="entry name" value="Cons_hypoth698"/>
    <property type="match status" value="1"/>
</dbReference>
<dbReference type="EMBL" id="CP022187">
    <property type="protein sequence ID" value="AWI77583.1"/>
    <property type="molecule type" value="Genomic_DNA"/>
</dbReference>
<feature type="transmembrane region" description="Helical" evidence="7">
    <location>
        <begin position="37"/>
        <end position="53"/>
    </location>
</feature>
<dbReference type="KEGG" id="acom:CEW83_08390"/>
<dbReference type="PANTHER" id="PTHR30106">
    <property type="entry name" value="INNER MEMBRANE PROTEIN YEIH-RELATED"/>
    <property type="match status" value="1"/>
</dbReference>
<evidence type="ECO:0000256" key="4">
    <source>
        <dbReference type="ARBA" id="ARBA00022692"/>
    </source>
</evidence>
<feature type="transmembrane region" description="Helical" evidence="7">
    <location>
        <begin position="251"/>
        <end position="270"/>
    </location>
</feature>
<comment type="subcellular location">
    <subcellularLocation>
        <location evidence="1">Cell membrane</location>
        <topology evidence="1">Multi-pass membrane protein</topology>
    </subcellularLocation>
</comment>
<feature type="transmembrane region" description="Helical" evidence="7">
    <location>
        <begin position="65"/>
        <end position="84"/>
    </location>
</feature>
<organism evidence="8 9">
    <name type="scientific">Parazoarcus communis</name>
    <dbReference type="NCBI Taxonomy" id="41977"/>
    <lineage>
        <taxon>Bacteria</taxon>
        <taxon>Pseudomonadati</taxon>
        <taxon>Pseudomonadota</taxon>
        <taxon>Betaproteobacteria</taxon>
        <taxon>Rhodocyclales</taxon>
        <taxon>Zoogloeaceae</taxon>
        <taxon>Parazoarcus</taxon>
    </lineage>
</organism>
<feature type="transmembrane region" description="Helical" evidence="7">
    <location>
        <begin position="12"/>
        <end position="31"/>
    </location>
</feature>
<keyword evidence="4 7" id="KW-0812">Transmembrane</keyword>
<keyword evidence="6 7" id="KW-0472">Membrane</keyword>
<comment type="similarity">
    <text evidence="2">Belongs to the UPF0324 family.</text>
</comment>
<evidence type="ECO:0000313" key="8">
    <source>
        <dbReference type="EMBL" id="AWI77583.1"/>
    </source>
</evidence>
<gene>
    <name evidence="8" type="ORF">CEW83_08390</name>
</gene>
<evidence type="ECO:0000256" key="5">
    <source>
        <dbReference type="ARBA" id="ARBA00022989"/>
    </source>
</evidence>
<proteinExistence type="inferred from homology"/>
<dbReference type="GO" id="GO:0005886">
    <property type="term" value="C:plasma membrane"/>
    <property type="evidence" value="ECO:0007669"/>
    <property type="project" value="UniProtKB-SubCell"/>
</dbReference>
<evidence type="ECO:0000313" key="9">
    <source>
        <dbReference type="Proteomes" id="UP000244930"/>
    </source>
</evidence>
<sequence length="337" mass="35270">MSSIAANLRSTTARMPGLMTALVIALASTFIAEHYGGPQFLYALLVGMAFHYLAAEPKTRIGIDFAARGVLRFGVALLGARITVGQIADLGAGPIALVVAGVGATLLFGSLLARRLGRTGPEGLLGGGAVAICGASAALAIAAALPKNDQNQRMTLLTVVTVTALSTVAMIAYPLIAKLLELSPEMTAVFFGGTIHDVAQVVGAGFLISPQVAETATLVKLFRVALLVPVVLMISLSFRRQNKDNDEPVTLLPRFLVGFIILVLINSAGLLTTEVSDSLSSLSRWCLVVAISALGVKTSFAELRTVGWQPIALIVANTLFLALWVLGGIYLLEHVIK</sequence>
<feature type="transmembrane region" description="Helical" evidence="7">
    <location>
        <begin position="312"/>
        <end position="332"/>
    </location>
</feature>
<accession>A0A2U8GWE3</accession>
<dbReference type="AlphaFoldDB" id="A0A2U8GWE3"/>
<protein>
    <recommendedName>
        <fullName evidence="10">Sulfate exporter family transporter</fullName>
    </recommendedName>
</protein>
<keyword evidence="5 7" id="KW-1133">Transmembrane helix</keyword>
<dbReference type="InterPro" id="IPR018383">
    <property type="entry name" value="UPF0324_pro"/>
</dbReference>
<keyword evidence="9" id="KW-1185">Reference proteome</keyword>
<dbReference type="Proteomes" id="UP000244930">
    <property type="component" value="Chromosome"/>
</dbReference>
<keyword evidence="3" id="KW-1003">Cell membrane</keyword>
<feature type="transmembrane region" description="Helical" evidence="7">
    <location>
        <begin position="124"/>
        <end position="144"/>
    </location>
</feature>
<feature type="transmembrane region" description="Helical" evidence="7">
    <location>
        <begin position="156"/>
        <end position="176"/>
    </location>
</feature>
<evidence type="ECO:0000256" key="7">
    <source>
        <dbReference type="SAM" id="Phobius"/>
    </source>
</evidence>